<dbReference type="eggNOG" id="ENOG5032UG7">
    <property type="taxonomic scope" value="Bacteria"/>
</dbReference>
<proteinExistence type="predicted"/>
<gene>
    <name evidence="2" type="ORF">SAMN02927925_01536</name>
</gene>
<dbReference type="STRING" id="329186.SAMN02927925_01536"/>
<dbReference type="RefSeq" id="WP_023577160.1">
    <property type="nucleotide sequence ID" value="NZ_CBCSBQ010000008.1"/>
</dbReference>
<feature type="chain" id="PRO_5010303231" description="Lipocalin-like domain-containing protein" evidence="1">
    <location>
        <begin position="23"/>
        <end position="156"/>
    </location>
</feature>
<evidence type="ECO:0000256" key="1">
    <source>
        <dbReference type="SAM" id="SignalP"/>
    </source>
</evidence>
<keyword evidence="1" id="KW-0732">Signal</keyword>
<name>A0A1G4VQE7_9FLAO</name>
<protein>
    <recommendedName>
        <fullName evidence="4">Lipocalin-like domain-containing protein</fullName>
    </recommendedName>
</protein>
<dbReference type="EMBL" id="FMTY01000003">
    <property type="protein sequence ID" value="SCX10296.1"/>
    <property type="molecule type" value="Genomic_DNA"/>
</dbReference>
<dbReference type="AlphaFoldDB" id="A0A1G4VQE7"/>
<organism evidence="2 3">
    <name type="scientific">Flavobacterium saliperosum</name>
    <dbReference type="NCBI Taxonomy" id="329186"/>
    <lineage>
        <taxon>Bacteria</taxon>
        <taxon>Pseudomonadati</taxon>
        <taxon>Bacteroidota</taxon>
        <taxon>Flavobacteriia</taxon>
        <taxon>Flavobacteriales</taxon>
        <taxon>Flavobacteriaceae</taxon>
        <taxon>Flavobacterium</taxon>
    </lineage>
</organism>
<evidence type="ECO:0008006" key="4">
    <source>
        <dbReference type="Google" id="ProtNLM"/>
    </source>
</evidence>
<sequence length="156" mass="16792">MKKIVSLSAAVFLLMVSLGCSDDDDNSNSSSSNNSQTITAIRNAVSSGTWRITYFYDTDTDETANFTGYNFTFGASNVLTATNGGNTYTGTWSVTDSNSNDDSPSDVHFNVGFTAPLNFEDLTDDWEVLEHTATKIRLTDVSGGGGGTDFLTFEKN</sequence>
<reference evidence="2 3" key="1">
    <citation type="submission" date="2016-10" db="EMBL/GenBank/DDBJ databases">
        <authorList>
            <person name="de Groot N.N."/>
        </authorList>
    </citation>
    <scope>NUCLEOTIDE SEQUENCE [LARGE SCALE GENOMIC DNA]</scope>
    <source>
        <strain evidence="2 3">CGMCC 1.3801</strain>
    </source>
</reference>
<feature type="signal peptide" evidence="1">
    <location>
        <begin position="1"/>
        <end position="22"/>
    </location>
</feature>
<dbReference type="PROSITE" id="PS51257">
    <property type="entry name" value="PROKAR_LIPOPROTEIN"/>
    <property type="match status" value="1"/>
</dbReference>
<evidence type="ECO:0000313" key="3">
    <source>
        <dbReference type="Proteomes" id="UP000182124"/>
    </source>
</evidence>
<accession>A0A1G4VQE7</accession>
<dbReference type="Proteomes" id="UP000182124">
    <property type="component" value="Unassembled WGS sequence"/>
</dbReference>
<evidence type="ECO:0000313" key="2">
    <source>
        <dbReference type="EMBL" id="SCX10296.1"/>
    </source>
</evidence>